<dbReference type="PANTHER" id="PTHR21262:SF31">
    <property type="entry name" value="GTP PYROPHOSPHOKINASE"/>
    <property type="match status" value="1"/>
</dbReference>
<dbReference type="InterPro" id="IPR012675">
    <property type="entry name" value="Beta-grasp_dom_sf"/>
</dbReference>
<dbReference type="InterPro" id="IPR002912">
    <property type="entry name" value="ACT_dom"/>
</dbReference>
<dbReference type="Gene3D" id="3.30.70.260">
    <property type="match status" value="1"/>
</dbReference>
<evidence type="ECO:0000256" key="2">
    <source>
        <dbReference type="ARBA" id="ARBA00048244"/>
    </source>
</evidence>
<sequence length="787" mass="87073">MSGDSVYGPYGSGEGIPGAPQSATLERVAAGPEQPRLRMRQRFARFGAVNRTPQSAVLDPLFAVVRANHPKTDLEQLERAYHTAEHYHRGQTRKSGEPYITHPLAVATILAELGMTEATLSAALLHDTVEDTSYTLEQLRTDFGDEIATLVDGVTKLDKLTYGESAKAETIRKLVVATARDVRVLVIKLADRLHNMRTISFLRPDKQLRIAKDTLEIFAPLAHRLGMNAIKWELEDLSFATLQPKVYDEIVHLVAEAAPQRERQLREVIDQAKKDLVDAGIKATVYGRPKHYYSIYQKMVVRGREFSDIYDLVGLRVLVDTPRDCYAALGVLHTRWNPLPGRFKDYIALPKYNMYQSLHTTVLGPGNRPVEFQIRTHEMHQRAEYGVAAHWKYKEDPSAKHAGKPGEGHLDPEGEQLSWVYQLNQWQRETEDPGEFLDSLRFELNASEVYVFTPKGDVIALPKGATPVDLAYAIHSQVGDRCIGARVGGRLVPLDTPLNNGDICEILVSRAENAGPSRDWLSFVVSQRARSKIKQHFTRERREEAVEQGKDALAKQLRRSGLPLQRLLTLEHLTSVADTYRLPDVNALYAAIGEGNVGPQSVVLRLVETEGGLEEAVTEGLEDKTPTAPRRKSGATSDVGVIVDGQPDMWVKLAKCCTPLPGDAILGFVTRENGVSVHRRDCTNAASLLAQPERIVQVEWAASPGVGYLVAIQVEALDRTGLLSEVTKALGDQGISITSAVVSTTKDRLAKVRLTFECSDPKHLADVTSQLRHVSGVYDVSRVSQGG</sequence>
<dbReference type="CDD" id="cd04876">
    <property type="entry name" value="ACT_RelA-SpoT"/>
    <property type="match status" value="1"/>
</dbReference>
<dbReference type="Pfam" id="PF13291">
    <property type="entry name" value="ACT_4"/>
    <property type="match status" value="1"/>
</dbReference>
<dbReference type="InterPro" id="IPR007685">
    <property type="entry name" value="RelA_SpoT"/>
</dbReference>
<comment type="catalytic activity">
    <reaction evidence="2">
        <text>GTP + ATP = guanosine 3'-diphosphate 5'-triphosphate + AMP</text>
        <dbReference type="Rhea" id="RHEA:22088"/>
        <dbReference type="ChEBI" id="CHEBI:30616"/>
        <dbReference type="ChEBI" id="CHEBI:37565"/>
        <dbReference type="ChEBI" id="CHEBI:142410"/>
        <dbReference type="ChEBI" id="CHEBI:456215"/>
        <dbReference type="EC" id="2.7.6.5"/>
    </reaction>
</comment>
<dbReference type="InterPro" id="IPR004811">
    <property type="entry name" value="RelA/Spo_fam"/>
</dbReference>
<dbReference type="PROSITE" id="PS51671">
    <property type="entry name" value="ACT"/>
    <property type="match status" value="1"/>
</dbReference>
<dbReference type="SUPFAM" id="SSF81301">
    <property type="entry name" value="Nucleotidyltransferase"/>
    <property type="match status" value="1"/>
</dbReference>
<evidence type="ECO:0000256" key="1">
    <source>
        <dbReference type="ARBA" id="ARBA00004976"/>
    </source>
</evidence>
<dbReference type="CDD" id="cd00077">
    <property type="entry name" value="HDc"/>
    <property type="match status" value="1"/>
</dbReference>
<dbReference type="CDD" id="cd05399">
    <property type="entry name" value="NT_Rel-Spo_like"/>
    <property type="match status" value="1"/>
</dbReference>
<dbReference type="NCBIfam" id="TIGR00691">
    <property type="entry name" value="spoT_relA"/>
    <property type="match status" value="1"/>
</dbReference>
<dbReference type="PROSITE" id="PS51831">
    <property type="entry name" value="HD"/>
    <property type="match status" value="1"/>
</dbReference>
<dbReference type="InterPro" id="IPR033655">
    <property type="entry name" value="TGS_RelA/SpoT"/>
</dbReference>
<evidence type="ECO:0000256" key="3">
    <source>
        <dbReference type="RuleBase" id="RU003847"/>
    </source>
</evidence>
<accession>A0ABX0SEX3</accession>
<dbReference type="RefSeq" id="WP_167165549.1">
    <property type="nucleotide sequence ID" value="NZ_BAAAOO010000015.1"/>
</dbReference>
<comment type="function">
    <text evidence="3">In eubacteria ppGpp (guanosine 3'-diphosphate 5'-diphosphate) is a mediator of the stringent response that coordinates a variety of cellular activities in response to changes in nutritional abundance.</text>
</comment>
<feature type="domain" description="HD" evidence="6">
    <location>
        <begin position="99"/>
        <end position="196"/>
    </location>
</feature>
<dbReference type="GO" id="GO:0008728">
    <property type="term" value="F:GTP diphosphokinase activity"/>
    <property type="evidence" value="ECO:0007669"/>
    <property type="project" value="UniProtKB-EC"/>
</dbReference>
<dbReference type="SMART" id="SM00471">
    <property type="entry name" value="HDc"/>
    <property type="match status" value="1"/>
</dbReference>
<keyword evidence="8" id="KW-0808">Transferase</keyword>
<dbReference type="Pfam" id="PF02824">
    <property type="entry name" value="TGS"/>
    <property type="match status" value="1"/>
</dbReference>
<comment type="pathway">
    <text evidence="1">Purine metabolism; ppGpp biosynthesis; ppGpp from GTP: step 1/2.</text>
</comment>
<dbReference type="Gene3D" id="3.10.20.30">
    <property type="match status" value="1"/>
</dbReference>
<feature type="domain" description="TGS" evidence="7">
    <location>
        <begin position="445"/>
        <end position="508"/>
    </location>
</feature>
<name>A0ABX0SEX3_9ACTN</name>
<dbReference type="PANTHER" id="PTHR21262">
    <property type="entry name" value="GUANOSINE-3',5'-BIS DIPHOSPHATE 3'-PYROPHOSPHOHYDROLASE"/>
    <property type="match status" value="1"/>
</dbReference>
<organism evidence="8 9">
    <name type="scientific">Brooklawnia cerclae</name>
    <dbReference type="NCBI Taxonomy" id="349934"/>
    <lineage>
        <taxon>Bacteria</taxon>
        <taxon>Bacillati</taxon>
        <taxon>Actinomycetota</taxon>
        <taxon>Actinomycetes</taxon>
        <taxon>Propionibacteriales</taxon>
        <taxon>Propionibacteriaceae</taxon>
        <taxon>Brooklawnia</taxon>
    </lineage>
</organism>
<protein>
    <submittedName>
        <fullName evidence="8">GTP pyrophosphokinase</fullName>
        <ecNumber evidence="8">2.7.6.5</ecNumber>
    </submittedName>
</protein>
<gene>
    <name evidence="8" type="ORF">FB473_001166</name>
</gene>
<keyword evidence="9" id="KW-1185">Reference proteome</keyword>
<dbReference type="EMBL" id="JAAMOZ010000001">
    <property type="protein sequence ID" value="NIH56521.1"/>
    <property type="molecule type" value="Genomic_DNA"/>
</dbReference>
<dbReference type="InterPro" id="IPR004095">
    <property type="entry name" value="TGS"/>
</dbReference>
<dbReference type="SUPFAM" id="SSF109604">
    <property type="entry name" value="HD-domain/PDEase-like"/>
    <property type="match status" value="1"/>
</dbReference>
<dbReference type="EC" id="2.7.6.5" evidence="8"/>
<dbReference type="Proteomes" id="UP000749311">
    <property type="component" value="Unassembled WGS sequence"/>
</dbReference>
<comment type="similarity">
    <text evidence="3">Belongs to the relA/spoT family.</text>
</comment>
<dbReference type="Pfam" id="PF04607">
    <property type="entry name" value="RelA_SpoT"/>
    <property type="match status" value="1"/>
</dbReference>
<dbReference type="InterPro" id="IPR045600">
    <property type="entry name" value="RelA/SpoT_AH_RIS"/>
</dbReference>
<dbReference type="InterPro" id="IPR045865">
    <property type="entry name" value="ACT-like_dom_sf"/>
</dbReference>
<dbReference type="InterPro" id="IPR003607">
    <property type="entry name" value="HD/PDEase_dom"/>
</dbReference>
<dbReference type="Pfam" id="PF19296">
    <property type="entry name" value="RelA_AH_RIS"/>
    <property type="match status" value="1"/>
</dbReference>
<evidence type="ECO:0000259" key="6">
    <source>
        <dbReference type="PROSITE" id="PS51831"/>
    </source>
</evidence>
<feature type="domain" description="ACT" evidence="5">
    <location>
        <begin position="711"/>
        <end position="785"/>
    </location>
</feature>
<comment type="caution">
    <text evidence="8">The sequence shown here is derived from an EMBL/GenBank/DDBJ whole genome shotgun (WGS) entry which is preliminary data.</text>
</comment>
<evidence type="ECO:0000313" key="9">
    <source>
        <dbReference type="Proteomes" id="UP000749311"/>
    </source>
</evidence>
<dbReference type="CDD" id="cd01668">
    <property type="entry name" value="TGS_RSH"/>
    <property type="match status" value="1"/>
</dbReference>
<feature type="region of interest" description="Disordered" evidence="4">
    <location>
        <begin position="617"/>
        <end position="638"/>
    </location>
</feature>
<evidence type="ECO:0000313" key="8">
    <source>
        <dbReference type="EMBL" id="NIH56521.1"/>
    </source>
</evidence>
<dbReference type="Gene3D" id="3.30.460.10">
    <property type="entry name" value="Beta Polymerase, domain 2"/>
    <property type="match status" value="1"/>
</dbReference>
<feature type="region of interest" description="Disordered" evidence="4">
    <location>
        <begin position="1"/>
        <end position="34"/>
    </location>
</feature>
<proteinExistence type="inferred from homology"/>
<evidence type="ECO:0000259" key="7">
    <source>
        <dbReference type="PROSITE" id="PS51880"/>
    </source>
</evidence>
<dbReference type="InterPro" id="IPR006674">
    <property type="entry name" value="HD_domain"/>
</dbReference>
<dbReference type="Pfam" id="PF13328">
    <property type="entry name" value="HD_4"/>
    <property type="match status" value="1"/>
</dbReference>
<evidence type="ECO:0000259" key="5">
    <source>
        <dbReference type="PROSITE" id="PS51671"/>
    </source>
</evidence>
<dbReference type="SUPFAM" id="SSF55021">
    <property type="entry name" value="ACT-like"/>
    <property type="match status" value="1"/>
</dbReference>
<dbReference type="PROSITE" id="PS51880">
    <property type="entry name" value="TGS"/>
    <property type="match status" value="1"/>
</dbReference>
<dbReference type="Gene3D" id="1.10.3210.10">
    <property type="entry name" value="Hypothetical protein af1432"/>
    <property type="match status" value="1"/>
</dbReference>
<dbReference type="InterPro" id="IPR043519">
    <property type="entry name" value="NT_sf"/>
</dbReference>
<dbReference type="SMART" id="SM00954">
    <property type="entry name" value="RelA_SpoT"/>
    <property type="match status" value="1"/>
</dbReference>
<evidence type="ECO:0000256" key="4">
    <source>
        <dbReference type="SAM" id="MobiDB-lite"/>
    </source>
</evidence>
<dbReference type="SUPFAM" id="SSF81271">
    <property type="entry name" value="TGS-like"/>
    <property type="match status" value="1"/>
</dbReference>
<dbReference type="InterPro" id="IPR012676">
    <property type="entry name" value="TGS-like"/>
</dbReference>
<reference evidence="8 9" key="1">
    <citation type="submission" date="2020-02" db="EMBL/GenBank/DDBJ databases">
        <title>Sequencing the genomes of 1000 actinobacteria strains.</title>
        <authorList>
            <person name="Klenk H.-P."/>
        </authorList>
    </citation>
    <scope>NUCLEOTIDE SEQUENCE [LARGE SCALE GENOMIC DNA]</scope>
    <source>
        <strain evidence="8 9">DSM 19609</strain>
    </source>
</reference>